<dbReference type="PANTHER" id="PTHR32309">
    <property type="entry name" value="TYROSINE-PROTEIN KINASE"/>
    <property type="match status" value="1"/>
</dbReference>
<dbReference type="Pfam" id="PF26563">
    <property type="entry name" value="Rv3660c_N"/>
    <property type="match status" value="1"/>
</dbReference>
<proteinExistence type="predicted"/>
<gene>
    <name evidence="2" type="ORF">GCM10009710_29180</name>
</gene>
<dbReference type="EMBL" id="BAAAME010000005">
    <property type="protein sequence ID" value="GAA1747238.1"/>
    <property type="molecule type" value="Genomic_DNA"/>
</dbReference>
<dbReference type="RefSeq" id="WP_344202923.1">
    <property type="nucleotide sequence ID" value="NZ_BAAAME010000005.1"/>
</dbReference>
<dbReference type="Gene3D" id="3.40.50.300">
    <property type="entry name" value="P-loop containing nucleotide triphosphate hydrolases"/>
    <property type="match status" value="1"/>
</dbReference>
<protein>
    <recommendedName>
        <fullName evidence="1">Rv3660c-like CheY-like N-terminal domain-containing protein</fullName>
    </recommendedName>
</protein>
<reference evidence="2 3" key="1">
    <citation type="journal article" date="2019" name="Int. J. Syst. Evol. Microbiol.">
        <title>The Global Catalogue of Microorganisms (GCM) 10K type strain sequencing project: providing services to taxonomists for standard genome sequencing and annotation.</title>
        <authorList>
            <consortium name="The Broad Institute Genomics Platform"/>
            <consortium name="The Broad Institute Genome Sequencing Center for Infectious Disease"/>
            <person name="Wu L."/>
            <person name="Ma J."/>
        </authorList>
    </citation>
    <scope>NUCLEOTIDE SEQUENCE [LARGE SCALE GENOMIC DNA]</scope>
    <source>
        <strain evidence="2 3">JCM 13518</strain>
    </source>
</reference>
<evidence type="ECO:0000259" key="1">
    <source>
        <dbReference type="Pfam" id="PF26563"/>
    </source>
</evidence>
<keyword evidence="3" id="KW-1185">Reference proteome</keyword>
<dbReference type="InterPro" id="IPR022521">
    <property type="entry name" value="Rv3660c"/>
</dbReference>
<comment type="caution">
    <text evidence="2">The sequence shown here is derived from an EMBL/GenBank/DDBJ whole genome shotgun (WGS) entry which is preliminary data.</text>
</comment>
<dbReference type="NCBIfam" id="TIGR03815">
    <property type="entry name" value="CpaE_hom_Actino"/>
    <property type="match status" value="1"/>
</dbReference>
<dbReference type="InterPro" id="IPR027417">
    <property type="entry name" value="P-loop_NTPase"/>
</dbReference>
<accession>A0ABN2K2V4</accession>
<name>A0ABN2K2V4_9ACTN</name>
<dbReference type="InterPro" id="IPR050445">
    <property type="entry name" value="Bact_polysacc_biosynth/exp"/>
</dbReference>
<evidence type="ECO:0000313" key="3">
    <source>
        <dbReference type="Proteomes" id="UP001501057"/>
    </source>
</evidence>
<dbReference type="Proteomes" id="UP001501057">
    <property type="component" value="Unassembled WGS sequence"/>
</dbReference>
<sequence>MDAPAVVVAATDPQTRAAASRWAAALGAAVELTDTAAGARRHWSGASAVLVDAAMARRLVQAGTPRRPHVVVVDPEVGHGEELWRTAITLGAALVCRPDPGSQTAVLELMSSALEGRGEACVIAVVGAVGGAGASVLAAGLALSAARRSWRAVLVDLDPAGGLDLVLGAESVPGARWDTLDATGGPLPAGALVDVLPRHHDVALLTRSRGGATTSTEPAEVVTAVRRAGDLVVLDVPRHPAAHGVLGCAELTVVVVPEDVRSVAAARHLLDDLRQVAGTVVVVGRGLPGGLGRSGLAQHLAVPVVARVAHRGSVRRDVAAGRGPGRALDRVARTVLGLVGLGGTP</sequence>
<dbReference type="PANTHER" id="PTHR32309:SF13">
    <property type="entry name" value="FERRIC ENTEROBACTIN TRANSPORT PROTEIN FEPE"/>
    <property type="match status" value="1"/>
</dbReference>
<evidence type="ECO:0000313" key="2">
    <source>
        <dbReference type="EMBL" id="GAA1747238.1"/>
    </source>
</evidence>
<dbReference type="InterPro" id="IPR059050">
    <property type="entry name" value="Rv3660c_N"/>
</dbReference>
<dbReference type="SUPFAM" id="SSF52540">
    <property type="entry name" value="P-loop containing nucleoside triphosphate hydrolases"/>
    <property type="match status" value="1"/>
</dbReference>
<organism evidence="2 3">
    <name type="scientific">Aeromicrobium alkaliterrae</name>
    <dbReference type="NCBI Taxonomy" id="302168"/>
    <lineage>
        <taxon>Bacteria</taxon>
        <taxon>Bacillati</taxon>
        <taxon>Actinomycetota</taxon>
        <taxon>Actinomycetes</taxon>
        <taxon>Propionibacteriales</taxon>
        <taxon>Nocardioidaceae</taxon>
        <taxon>Aeromicrobium</taxon>
    </lineage>
</organism>
<feature type="domain" description="Rv3660c-like CheY-like N-terminal" evidence="1">
    <location>
        <begin position="10"/>
        <end position="115"/>
    </location>
</feature>